<evidence type="ECO:0000313" key="3">
    <source>
        <dbReference type="Proteomes" id="UP000712673"/>
    </source>
</evidence>
<dbReference type="AlphaFoldDB" id="A0A938B3V5"/>
<evidence type="ECO:0000313" key="2">
    <source>
        <dbReference type="EMBL" id="MBM3225449.1"/>
    </source>
</evidence>
<sequence length="380" mass="42673">MSTAAAGAYRDFVARLLTHAGALVEPVEPSGLEAMLPAEVQQTLHAPEIVRLGFAAELPPDAQRISLESDWLDRFGHVLGERGRRFQRVVYAALPALSHPERIVEHGLVLQNAVYRFSGVTPAWTRCLILLCRYTAISDDKRTGMLTFGLNLANGSALDACVEPLLAAVLQPDDAPETLAPPATALPAVWPAARLQTAVSRALPARLQAQLTLFLQGMERRLERDLIRVHDYYTGLRQEAWSRLHRQRTDAAREQLRLEAAEREYQAKVADLRQKYALRVTVDLEQSFELISPVQRFELTLKRRKGERRLTLDWHPLARRLEAPPCAWSYAAEITRVVCDDALHLVSPAGHAPCQQCGKSYCRACQPRQCPRCNQPHDRH</sequence>
<reference evidence="2" key="1">
    <citation type="submission" date="2019-03" db="EMBL/GenBank/DDBJ databases">
        <title>Lake Tanganyika Metagenome-Assembled Genomes (MAGs).</title>
        <authorList>
            <person name="Tran P."/>
        </authorList>
    </citation>
    <scope>NUCLEOTIDE SEQUENCE</scope>
    <source>
        <strain evidence="2">K_DeepCast_65m_m2_066</strain>
    </source>
</reference>
<dbReference type="Proteomes" id="UP000712673">
    <property type="component" value="Unassembled WGS sequence"/>
</dbReference>
<gene>
    <name evidence="2" type="ORF">FJZ47_16830</name>
</gene>
<accession>A0A938B3V5</accession>
<protein>
    <submittedName>
        <fullName evidence="2">Uncharacterized protein</fullName>
    </submittedName>
</protein>
<evidence type="ECO:0000256" key="1">
    <source>
        <dbReference type="SAM" id="Coils"/>
    </source>
</evidence>
<keyword evidence="1" id="KW-0175">Coiled coil</keyword>
<comment type="caution">
    <text evidence="2">The sequence shown here is derived from an EMBL/GenBank/DDBJ whole genome shotgun (WGS) entry which is preliminary data.</text>
</comment>
<proteinExistence type="predicted"/>
<dbReference type="EMBL" id="VGLS01000579">
    <property type="protein sequence ID" value="MBM3225449.1"/>
    <property type="molecule type" value="Genomic_DNA"/>
</dbReference>
<organism evidence="2 3">
    <name type="scientific">Tectimicrobiota bacterium</name>
    <dbReference type="NCBI Taxonomy" id="2528274"/>
    <lineage>
        <taxon>Bacteria</taxon>
        <taxon>Pseudomonadati</taxon>
        <taxon>Nitrospinota/Tectimicrobiota group</taxon>
        <taxon>Candidatus Tectimicrobiota</taxon>
    </lineage>
</organism>
<name>A0A938B3V5_UNCTE</name>
<feature type="coiled-coil region" evidence="1">
    <location>
        <begin position="244"/>
        <end position="275"/>
    </location>
</feature>